<dbReference type="AlphaFoldDB" id="E4YAE0"/>
<accession>E4YAE0</accession>
<protein>
    <submittedName>
        <fullName evidence="2">Uncharacterized protein</fullName>
    </submittedName>
</protein>
<evidence type="ECO:0000256" key="1">
    <source>
        <dbReference type="SAM" id="Phobius"/>
    </source>
</evidence>
<gene>
    <name evidence="2" type="ORF">GSOID_T00031866001</name>
</gene>
<sequence>MHKLQILKKYFKLIPADKKKRFFAMLFLYIIVVIDPTVSNPNGCHIRECQNYNCKSNKKPGAQ</sequence>
<dbReference type="Proteomes" id="UP000011014">
    <property type="component" value="Unassembled WGS sequence"/>
</dbReference>
<dbReference type="EMBL" id="FN654357">
    <property type="protein sequence ID" value="CBY32527.1"/>
    <property type="molecule type" value="Genomic_DNA"/>
</dbReference>
<organism evidence="2">
    <name type="scientific">Oikopleura dioica</name>
    <name type="common">Tunicate</name>
    <dbReference type="NCBI Taxonomy" id="34765"/>
    <lineage>
        <taxon>Eukaryota</taxon>
        <taxon>Metazoa</taxon>
        <taxon>Chordata</taxon>
        <taxon>Tunicata</taxon>
        <taxon>Appendicularia</taxon>
        <taxon>Copelata</taxon>
        <taxon>Oikopleuridae</taxon>
        <taxon>Oikopleura</taxon>
    </lineage>
</organism>
<feature type="transmembrane region" description="Helical" evidence="1">
    <location>
        <begin position="21"/>
        <end position="39"/>
    </location>
</feature>
<evidence type="ECO:0000313" key="2">
    <source>
        <dbReference type="EMBL" id="CBY32527.1"/>
    </source>
</evidence>
<proteinExistence type="predicted"/>
<keyword evidence="1" id="KW-0812">Transmembrane</keyword>
<name>E4YAE0_OIKDI</name>
<keyword evidence="1" id="KW-0472">Membrane</keyword>
<reference evidence="2" key="1">
    <citation type="journal article" date="2010" name="Science">
        <title>Plasticity of animal genome architecture unmasked by rapid evolution of a pelagic tunicate.</title>
        <authorList>
            <person name="Denoeud F."/>
            <person name="Henriet S."/>
            <person name="Mungpakdee S."/>
            <person name="Aury J.M."/>
            <person name="Da Silva C."/>
            <person name="Brinkmann H."/>
            <person name="Mikhaleva J."/>
            <person name="Olsen L.C."/>
            <person name="Jubin C."/>
            <person name="Canestro C."/>
            <person name="Bouquet J.M."/>
            <person name="Danks G."/>
            <person name="Poulain J."/>
            <person name="Campsteijn C."/>
            <person name="Adamski M."/>
            <person name="Cross I."/>
            <person name="Yadetie F."/>
            <person name="Muffato M."/>
            <person name="Louis A."/>
            <person name="Butcher S."/>
            <person name="Tsagkogeorga G."/>
            <person name="Konrad A."/>
            <person name="Singh S."/>
            <person name="Jensen M.F."/>
            <person name="Cong E.H."/>
            <person name="Eikeseth-Otteraa H."/>
            <person name="Noel B."/>
            <person name="Anthouard V."/>
            <person name="Porcel B.M."/>
            <person name="Kachouri-Lafond R."/>
            <person name="Nishino A."/>
            <person name="Ugolini M."/>
            <person name="Chourrout P."/>
            <person name="Nishida H."/>
            <person name="Aasland R."/>
            <person name="Huzurbazar S."/>
            <person name="Westhof E."/>
            <person name="Delsuc F."/>
            <person name="Lehrach H."/>
            <person name="Reinhardt R."/>
            <person name="Weissenbach J."/>
            <person name="Roy S.W."/>
            <person name="Artiguenave F."/>
            <person name="Postlethwait J.H."/>
            <person name="Manak J.R."/>
            <person name="Thompson E.M."/>
            <person name="Jaillon O."/>
            <person name="Du Pasquier L."/>
            <person name="Boudinot P."/>
            <person name="Liberles D.A."/>
            <person name="Volff J.N."/>
            <person name="Philippe H."/>
            <person name="Lenhard B."/>
            <person name="Roest Crollius H."/>
            <person name="Wincker P."/>
            <person name="Chourrout D."/>
        </authorList>
    </citation>
    <scope>NUCLEOTIDE SEQUENCE [LARGE SCALE GENOMIC DNA]</scope>
</reference>
<keyword evidence="1" id="KW-1133">Transmembrane helix</keyword>